<dbReference type="CDD" id="cd05474">
    <property type="entry name" value="SAP_like"/>
    <property type="match status" value="1"/>
</dbReference>
<dbReference type="VEuPathDB" id="FungiDB:ASPCADRAFT_206376"/>
<dbReference type="GO" id="GO:0005886">
    <property type="term" value="C:plasma membrane"/>
    <property type="evidence" value="ECO:0007669"/>
    <property type="project" value="UniProtKB-SubCell"/>
</dbReference>
<dbReference type="Gene3D" id="2.40.70.10">
    <property type="entry name" value="Acid Proteases"/>
    <property type="match status" value="2"/>
</dbReference>
<evidence type="ECO:0000256" key="15">
    <source>
        <dbReference type="SAM" id="SignalP"/>
    </source>
</evidence>
<organism evidence="17 18">
    <name type="scientific">Aspergillus carbonarius (strain ITEM 5010)</name>
    <dbReference type="NCBI Taxonomy" id="602072"/>
    <lineage>
        <taxon>Eukaryota</taxon>
        <taxon>Fungi</taxon>
        <taxon>Dikarya</taxon>
        <taxon>Ascomycota</taxon>
        <taxon>Pezizomycotina</taxon>
        <taxon>Eurotiomycetes</taxon>
        <taxon>Eurotiomycetidae</taxon>
        <taxon>Eurotiales</taxon>
        <taxon>Aspergillaceae</taxon>
        <taxon>Aspergillus</taxon>
        <taxon>Aspergillus subgen. Circumdati</taxon>
    </lineage>
</organism>
<evidence type="ECO:0000259" key="16">
    <source>
        <dbReference type="PROSITE" id="PS51767"/>
    </source>
</evidence>
<dbReference type="GO" id="GO:0098552">
    <property type="term" value="C:side of membrane"/>
    <property type="evidence" value="ECO:0007669"/>
    <property type="project" value="UniProtKB-KW"/>
</dbReference>
<name>A0A1R3RST3_ASPC5</name>
<keyword evidence="3" id="KW-0472">Membrane</keyword>
<dbReference type="InterPro" id="IPR033121">
    <property type="entry name" value="PEPTIDASE_A1"/>
</dbReference>
<dbReference type="PROSITE" id="PS00141">
    <property type="entry name" value="ASP_PROTEASE"/>
    <property type="match status" value="1"/>
</dbReference>
<dbReference type="PANTHER" id="PTHR47966:SF65">
    <property type="entry name" value="ASPARTIC-TYPE ENDOPEPTIDASE"/>
    <property type="match status" value="1"/>
</dbReference>
<comment type="similarity">
    <text evidence="2 13">Belongs to the peptidase A1 family.</text>
</comment>
<evidence type="ECO:0000256" key="2">
    <source>
        <dbReference type="ARBA" id="ARBA00007447"/>
    </source>
</evidence>
<dbReference type="Pfam" id="PF00026">
    <property type="entry name" value="Asp"/>
    <property type="match status" value="1"/>
</dbReference>
<sequence length="463" mass="49030">MKSTTLLSLAWFTQSAYSLSLHPRDEPATLALNFERRQIANRPQRKRSTASAELVNLAANLGYTMNLTLGTPGQAVSVTLDTGSSDLWVNAANASVCPCDYGSYSPSDSSTYEFVNDDFYIQYVDNSEAAGDYVNDTLQFANVTLTNFQFAVAYDGDSDEGVFGIGYAADEASLDGTYTNFPQALVDQGVINSPAYSLWLDDLEKGQGTILFGGVNTAKYYGSLQTLPVIPEPTDYDTEVYAEFAVNLTAVHLEKSGEALSVNNTAQFPSAAVLDSGTALAYIPTSAAESIFDALGAEYSDMYGYAIVNCSLKDEDITFYFEFAGSFNMTVDISEMVIDDDDGEGFCTFGLSASDDDTLLGDTFLRSTYVVYDLANNEISIAQANFNPGTDHVLEIGTGANAVPNATGATESSSSGSQTSGASSSSGTGSSGDSKKESLATVSRSPITSLVGGLVVAGFFLTL</sequence>
<keyword evidence="6 13" id="KW-0064">Aspartyl protease</keyword>
<evidence type="ECO:0000256" key="12">
    <source>
        <dbReference type="PIRSR" id="PIRSR601461-2"/>
    </source>
</evidence>
<evidence type="ECO:0000256" key="6">
    <source>
        <dbReference type="ARBA" id="ARBA00022750"/>
    </source>
</evidence>
<gene>
    <name evidence="17" type="ORF">ASPCADRAFT_206376</name>
</gene>
<keyword evidence="7 13" id="KW-0378">Hydrolase</keyword>
<reference evidence="18" key="1">
    <citation type="journal article" date="2017" name="Genome Biol.">
        <title>Comparative genomics reveals high biological diversity and specific adaptations in the industrially and medically important fungal genus Aspergillus.</title>
        <authorList>
            <person name="de Vries R.P."/>
            <person name="Riley R."/>
            <person name="Wiebenga A."/>
            <person name="Aguilar-Osorio G."/>
            <person name="Amillis S."/>
            <person name="Uchima C.A."/>
            <person name="Anderluh G."/>
            <person name="Asadollahi M."/>
            <person name="Askin M."/>
            <person name="Barry K."/>
            <person name="Battaglia E."/>
            <person name="Bayram O."/>
            <person name="Benocci T."/>
            <person name="Braus-Stromeyer S.A."/>
            <person name="Caldana C."/>
            <person name="Canovas D."/>
            <person name="Cerqueira G.C."/>
            <person name="Chen F."/>
            <person name="Chen W."/>
            <person name="Choi C."/>
            <person name="Clum A."/>
            <person name="Dos Santos R.A."/>
            <person name="Damasio A.R."/>
            <person name="Diallinas G."/>
            <person name="Emri T."/>
            <person name="Fekete E."/>
            <person name="Flipphi M."/>
            <person name="Freyberg S."/>
            <person name="Gallo A."/>
            <person name="Gournas C."/>
            <person name="Habgood R."/>
            <person name="Hainaut M."/>
            <person name="Harispe M.L."/>
            <person name="Henrissat B."/>
            <person name="Hilden K.S."/>
            <person name="Hope R."/>
            <person name="Hossain A."/>
            <person name="Karabika E."/>
            <person name="Karaffa L."/>
            <person name="Karanyi Z."/>
            <person name="Krasevec N."/>
            <person name="Kuo A."/>
            <person name="Kusch H."/>
            <person name="LaButti K."/>
            <person name="Lagendijk E.L."/>
            <person name="Lapidus A."/>
            <person name="Levasseur A."/>
            <person name="Lindquist E."/>
            <person name="Lipzen A."/>
            <person name="Logrieco A.F."/>
            <person name="MacCabe A."/>
            <person name="Maekelae M.R."/>
            <person name="Malavazi I."/>
            <person name="Melin P."/>
            <person name="Meyer V."/>
            <person name="Mielnichuk N."/>
            <person name="Miskei M."/>
            <person name="Molnar A.P."/>
            <person name="Mule G."/>
            <person name="Ngan C.Y."/>
            <person name="Orejas M."/>
            <person name="Orosz E."/>
            <person name="Ouedraogo J.P."/>
            <person name="Overkamp K.M."/>
            <person name="Park H.-S."/>
            <person name="Perrone G."/>
            <person name="Piumi F."/>
            <person name="Punt P.J."/>
            <person name="Ram A.F."/>
            <person name="Ramon A."/>
            <person name="Rauscher S."/>
            <person name="Record E."/>
            <person name="Riano-Pachon D.M."/>
            <person name="Robert V."/>
            <person name="Roehrig J."/>
            <person name="Ruller R."/>
            <person name="Salamov A."/>
            <person name="Salih N.S."/>
            <person name="Samson R.A."/>
            <person name="Sandor E."/>
            <person name="Sanguinetti M."/>
            <person name="Schuetze T."/>
            <person name="Sepcic K."/>
            <person name="Shelest E."/>
            <person name="Sherlock G."/>
            <person name="Sophianopoulou V."/>
            <person name="Squina F.M."/>
            <person name="Sun H."/>
            <person name="Susca A."/>
            <person name="Todd R.B."/>
            <person name="Tsang A."/>
            <person name="Unkles S.E."/>
            <person name="van de Wiele N."/>
            <person name="van Rossen-Uffink D."/>
            <person name="Oliveira J.V."/>
            <person name="Vesth T.C."/>
            <person name="Visser J."/>
            <person name="Yu J.-H."/>
            <person name="Zhou M."/>
            <person name="Andersen M.R."/>
            <person name="Archer D.B."/>
            <person name="Baker S.E."/>
            <person name="Benoit I."/>
            <person name="Brakhage A.A."/>
            <person name="Braus G.H."/>
            <person name="Fischer R."/>
            <person name="Frisvad J.C."/>
            <person name="Goldman G.H."/>
            <person name="Houbraken J."/>
            <person name="Oakley B."/>
            <person name="Pocsi I."/>
            <person name="Scazzocchio C."/>
            <person name="Seiboth B."/>
            <person name="vanKuyk P.A."/>
            <person name="Wortman J."/>
            <person name="Dyer P.S."/>
            <person name="Grigoriev I.V."/>
        </authorList>
    </citation>
    <scope>NUCLEOTIDE SEQUENCE [LARGE SCALE GENOMIC DNA]</scope>
    <source>
        <strain evidence="18">ITEM 5010</strain>
    </source>
</reference>
<keyword evidence="5 15" id="KW-0732">Signal</keyword>
<feature type="chain" id="PRO_5011983392" description="Probable aspartic-type endopeptidase OPSB" evidence="15">
    <location>
        <begin position="19"/>
        <end position="463"/>
    </location>
</feature>
<dbReference type="GO" id="GO:0006508">
    <property type="term" value="P:proteolysis"/>
    <property type="evidence" value="ECO:0007669"/>
    <property type="project" value="UniProtKB-KW"/>
</dbReference>
<evidence type="ECO:0000256" key="13">
    <source>
        <dbReference type="RuleBase" id="RU000454"/>
    </source>
</evidence>
<dbReference type="GO" id="GO:0004190">
    <property type="term" value="F:aspartic-type endopeptidase activity"/>
    <property type="evidence" value="ECO:0007669"/>
    <property type="project" value="UniProtKB-KW"/>
</dbReference>
<dbReference type="InterPro" id="IPR001461">
    <property type="entry name" value="Aspartic_peptidase_A1"/>
</dbReference>
<dbReference type="PROSITE" id="PS51767">
    <property type="entry name" value="PEPTIDASE_A1"/>
    <property type="match status" value="1"/>
</dbReference>
<feature type="compositionally biased region" description="Low complexity" evidence="14">
    <location>
        <begin position="406"/>
        <end position="432"/>
    </location>
</feature>
<feature type="region of interest" description="Disordered" evidence="14">
    <location>
        <begin position="404"/>
        <end position="437"/>
    </location>
</feature>
<evidence type="ECO:0000256" key="7">
    <source>
        <dbReference type="ARBA" id="ARBA00022801"/>
    </source>
</evidence>
<dbReference type="InterPro" id="IPR001969">
    <property type="entry name" value="Aspartic_peptidase_AS"/>
</dbReference>
<evidence type="ECO:0000313" key="17">
    <source>
        <dbReference type="EMBL" id="OOF97559.1"/>
    </source>
</evidence>
<evidence type="ECO:0000256" key="10">
    <source>
        <dbReference type="ARBA" id="ARBA00068059"/>
    </source>
</evidence>
<keyword evidence="12" id="KW-1015">Disulfide bond</keyword>
<evidence type="ECO:0000256" key="14">
    <source>
        <dbReference type="SAM" id="MobiDB-lite"/>
    </source>
</evidence>
<feature type="domain" description="Peptidase A1" evidence="16">
    <location>
        <begin position="63"/>
        <end position="382"/>
    </location>
</feature>
<evidence type="ECO:0000256" key="4">
    <source>
        <dbReference type="ARBA" id="ARBA00022670"/>
    </source>
</evidence>
<dbReference type="PANTHER" id="PTHR47966">
    <property type="entry name" value="BETA-SITE APP-CLEAVING ENZYME, ISOFORM A-RELATED"/>
    <property type="match status" value="1"/>
</dbReference>
<feature type="signal peptide" evidence="15">
    <location>
        <begin position="1"/>
        <end position="18"/>
    </location>
</feature>
<dbReference type="AlphaFoldDB" id="A0A1R3RST3"/>
<proteinExistence type="inferred from homology"/>
<dbReference type="SUPFAM" id="SSF50630">
    <property type="entry name" value="Acid proteases"/>
    <property type="match status" value="1"/>
</dbReference>
<evidence type="ECO:0000313" key="18">
    <source>
        <dbReference type="Proteomes" id="UP000188318"/>
    </source>
</evidence>
<dbReference type="STRING" id="602072.A0A1R3RST3"/>
<comment type="subcellular location">
    <subcellularLocation>
        <location evidence="1">Cell membrane</location>
        <topology evidence="1">Lipid-anchor</topology>
        <topology evidence="1">GPI-anchor</topology>
    </subcellularLocation>
</comment>
<dbReference type="EMBL" id="KV907497">
    <property type="protein sequence ID" value="OOF97559.1"/>
    <property type="molecule type" value="Genomic_DNA"/>
</dbReference>
<dbReference type="Proteomes" id="UP000188318">
    <property type="component" value="Unassembled WGS sequence"/>
</dbReference>
<keyword evidence="18" id="KW-1185">Reference proteome</keyword>
<feature type="disulfide bond" evidence="12">
    <location>
        <begin position="310"/>
        <end position="347"/>
    </location>
</feature>
<dbReference type="InterPro" id="IPR021109">
    <property type="entry name" value="Peptidase_aspartic_dom_sf"/>
</dbReference>
<feature type="active site" evidence="11">
    <location>
        <position position="81"/>
    </location>
</feature>
<accession>A0A1R3RST3</accession>
<keyword evidence="4 13" id="KW-0645">Protease</keyword>
<dbReference type="OMA" id="SHQGNGC"/>
<dbReference type="OrthoDB" id="771136at2759"/>
<evidence type="ECO:0000256" key="3">
    <source>
        <dbReference type="ARBA" id="ARBA00022622"/>
    </source>
</evidence>
<evidence type="ECO:0000256" key="1">
    <source>
        <dbReference type="ARBA" id="ARBA00004609"/>
    </source>
</evidence>
<dbReference type="FunFam" id="2.40.70.10:FF:000011">
    <property type="entry name" value="Aspartic protease"/>
    <property type="match status" value="1"/>
</dbReference>
<keyword evidence="3" id="KW-0325">Glycoprotein</keyword>
<keyword evidence="3" id="KW-0336">GPI-anchor</keyword>
<dbReference type="InterPro" id="IPR033876">
    <property type="entry name" value="SAP-like"/>
</dbReference>
<evidence type="ECO:0000256" key="5">
    <source>
        <dbReference type="ARBA" id="ARBA00022729"/>
    </source>
</evidence>
<evidence type="ECO:0000256" key="11">
    <source>
        <dbReference type="PIRSR" id="PIRSR601461-1"/>
    </source>
</evidence>
<evidence type="ECO:0000256" key="8">
    <source>
        <dbReference type="ARBA" id="ARBA00023288"/>
    </source>
</evidence>
<protein>
    <recommendedName>
        <fullName evidence="10">Probable aspartic-type endopeptidase OPSB</fullName>
    </recommendedName>
    <alternativeName>
        <fullName evidence="9">Probable aspartic-type endopeptidase opsB</fullName>
    </alternativeName>
</protein>
<evidence type="ECO:0000256" key="9">
    <source>
        <dbReference type="ARBA" id="ARBA00067536"/>
    </source>
</evidence>
<feature type="active site" evidence="11">
    <location>
        <position position="275"/>
    </location>
</feature>
<dbReference type="PRINTS" id="PR00792">
    <property type="entry name" value="PEPSIN"/>
</dbReference>
<keyword evidence="8" id="KW-0449">Lipoprotein</keyword>